<keyword evidence="3" id="KW-1185">Reference proteome</keyword>
<evidence type="ECO:0000256" key="1">
    <source>
        <dbReference type="SAM" id="MobiDB-lite"/>
    </source>
</evidence>
<evidence type="ECO:0000313" key="3">
    <source>
        <dbReference type="Proteomes" id="UP000233551"/>
    </source>
</evidence>
<protein>
    <submittedName>
        <fullName evidence="2">Uncharacterized protein</fullName>
    </submittedName>
</protein>
<organism evidence="2 3">
    <name type="scientific">Punica granatum</name>
    <name type="common">Pomegranate</name>
    <dbReference type="NCBI Taxonomy" id="22663"/>
    <lineage>
        <taxon>Eukaryota</taxon>
        <taxon>Viridiplantae</taxon>
        <taxon>Streptophyta</taxon>
        <taxon>Embryophyta</taxon>
        <taxon>Tracheophyta</taxon>
        <taxon>Spermatophyta</taxon>
        <taxon>Magnoliopsida</taxon>
        <taxon>eudicotyledons</taxon>
        <taxon>Gunneridae</taxon>
        <taxon>Pentapetalae</taxon>
        <taxon>rosids</taxon>
        <taxon>malvids</taxon>
        <taxon>Myrtales</taxon>
        <taxon>Lythraceae</taxon>
        <taxon>Punica</taxon>
    </lineage>
</organism>
<comment type="caution">
    <text evidence="2">The sequence shown here is derived from an EMBL/GenBank/DDBJ whole genome shotgun (WGS) entry which is preliminary data.</text>
</comment>
<sequence>MEEFTPGRFLCAARWNPGGPMAFGCSAIVGLPLISHLGCTLLFPSRVIRQLGDLQDIPADADRSAYQLTWAEVSPSATGRFIRVREVQRMWETRLTQDLYFLEFPTDEDAPGSSSTSISHLAGRELHTSGRVHGTVNHRGGVRSTPLRASRHLSRAHKSEGATAGTSSGMRTRGELEQKDSTLERHIGPSTGQDAEGLPSVGLVR</sequence>
<dbReference type="AlphaFoldDB" id="A0A2I0J559"/>
<feature type="region of interest" description="Disordered" evidence="1">
    <location>
        <begin position="127"/>
        <end position="205"/>
    </location>
</feature>
<evidence type="ECO:0000313" key="2">
    <source>
        <dbReference type="EMBL" id="PKI51372.1"/>
    </source>
</evidence>
<accession>A0A2I0J559</accession>
<dbReference type="EMBL" id="PGOL01002010">
    <property type="protein sequence ID" value="PKI51372.1"/>
    <property type="molecule type" value="Genomic_DNA"/>
</dbReference>
<feature type="compositionally biased region" description="Basic and acidic residues" evidence="1">
    <location>
        <begin position="172"/>
        <end position="187"/>
    </location>
</feature>
<proteinExistence type="predicted"/>
<name>A0A2I0J559_PUNGR</name>
<gene>
    <name evidence="2" type="ORF">CRG98_028233</name>
</gene>
<reference evidence="2 3" key="1">
    <citation type="submission" date="2017-11" db="EMBL/GenBank/DDBJ databases">
        <title>De-novo sequencing of pomegranate (Punica granatum L.) genome.</title>
        <authorList>
            <person name="Akparov Z."/>
            <person name="Amiraslanov A."/>
            <person name="Hajiyeva S."/>
            <person name="Abbasov M."/>
            <person name="Kaur K."/>
            <person name="Hamwieh A."/>
            <person name="Solovyev V."/>
            <person name="Salamov A."/>
            <person name="Braich B."/>
            <person name="Kosarev P."/>
            <person name="Mahmoud A."/>
            <person name="Hajiyev E."/>
            <person name="Babayeva S."/>
            <person name="Izzatullayeva V."/>
            <person name="Mammadov A."/>
            <person name="Mammadov A."/>
            <person name="Sharifova S."/>
            <person name="Ojaghi J."/>
            <person name="Eynullazada K."/>
            <person name="Bayramov B."/>
            <person name="Abdulazimova A."/>
            <person name="Shahmuradov I."/>
        </authorList>
    </citation>
    <scope>NUCLEOTIDE SEQUENCE [LARGE SCALE GENOMIC DNA]</scope>
    <source>
        <strain evidence="3">cv. AG2017</strain>
        <tissue evidence="2">Leaf</tissue>
    </source>
</reference>
<dbReference type="Proteomes" id="UP000233551">
    <property type="component" value="Unassembled WGS sequence"/>
</dbReference>